<keyword evidence="3" id="KW-1185">Reference proteome</keyword>
<reference evidence="2 3" key="1">
    <citation type="journal article" date="2018" name="Nat. Ecol. Evol.">
        <title>Shark genomes provide insights into elasmobranch evolution and the origin of vertebrates.</title>
        <authorList>
            <person name="Hara Y"/>
            <person name="Yamaguchi K"/>
            <person name="Onimaru K"/>
            <person name="Kadota M"/>
            <person name="Koyanagi M"/>
            <person name="Keeley SD"/>
            <person name="Tatsumi K"/>
            <person name="Tanaka K"/>
            <person name="Motone F"/>
            <person name="Kageyama Y"/>
            <person name="Nozu R"/>
            <person name="Adachi N"/>
            <person name="Nishimura O"/>
            <person name="Nakagawa R"/>
            <person name="Tanegashima C"/>
            <person name="Kiyatake I"/>
            <person name="Matsumoto R"/>
            <person name="Murakumo K"/>
            <person name="Nishida K"/>
            <person name="Terakita A"/>
            <person name="Kuratani S"/>
            <person name="Sato K"/>
            <person name="Hyodo S Kuraku.S."/>
        </authorList>
    </citation>
    <scope>NUCLEOTIDE SEQUENCE [LARGE SCALE GENOMIC DNA]</scope>
</reference>
<evidence type="ECO:0000313" key="3">
    <source>
        <dbReference type="Proteomes" id="UP000287033"/>
    </source>
</evidence>
<protein>
    <submittedName>
        <fullName evidence="2">Uncharacterized protein</fullName>
    </submittedName>
</protein>
<dbReference type="EMBL" id="BEZZ01050568">
    <property type="protein sequence ID" value="GCC41350.1"/>
    <property type="molecule type" value="Genomic_DNA"/>
</dbReference>
<evidence type="ECO:0000313" key="2">
    <source>
        <dbReference type="EMBL" id="GCC41350.1"/>
    </source>
</evidence>
<evidence type="ECO:0000256" key="1">
    <source>
        <dbReference type="SAM" id="MobiDB-lite"/>
    </source>
</evidence>
<dbReference type="AlphaFoldDB" id="A0A401TFB8"/>
<accession>A0A401TFB8</accession>
<proteinExistence type="predicted"/>
<feature type="region of interest" description="Disordered" evidence="1">
    <location>
        <begin position="1"/>
        <end position="28"/>
    </location>
</feature>
<name>A0A401TFB8_CHIPU</name>
<gene>
    <name evidence="2" type="ORF">chiPu_0025013</name>
</gene>
<dbReference type="Proteomes" id="UP000287033">
    <property type="component" value="Unassembled WGS sequence"/>
</dbReference>
<organism evidence="2 3">
    <name type="scientific">Chiloscyllium punctatum</name>
    <name type="common">Brownbanded bambooshark</name>
    <name type="synonym">Hemiscyllium punctatum</name>
    <dbReference type="NCBI Taxonomy" id="137246"/>
    <lineage>
        <taxon>Eukaryota</taxon>
        <taxon>Metazoa</taxon>
        <taxon>Chordata</taxon>
        <taxon>Craniata</taxon>
        <taxon>Vertebrata</taxon>
        <taxon>Chondrichthyes</taxon>
        <taxon>Elasmobranchii</taxon>
        <taxon>Galeomorphii</taxon>
        <taxon>Galeoidea</taxon>
        <taxon>Orectolobiformes</taxon>
        <taxon>Hemiscylliidae</taxon>
        <taxon>Chiloscyllium</taxon>
    </lineage>
</organism>
<sequence length="91" mass="9899">MGGGAATSMPPQGARRRDAPARHVVREGRNPVVRLRGRRDGRGCLSSKKWGTAHGLRLRSEGVGVGPAGRRGWGGADDVRLRTERDCQGWW</sequence>
<comment type="caution">
    <text evidence="2">The sequence shown here is derived from an EMBL/GenBank/DDBJ whole genome shotgun (WGS) entry which is preliminary data.</text>
</comment>
<feature type="compositionally biased region" description="Basic and acidic residues" evidence="1">
    <location>
        <begin position="15"/>
        <end position="28"/>
    </location>
</feature>